<evidence type="ECO:0000313" key="9">
    <source>
        <dbReference type="Proteomes" id="UP000247409"/>
    </source>
</evidence>
<dbReference type="EMBL" id="NBIV01000184">
    <property type="protein sequence ID" value="PXF41937.1"/>
    <property type="molecule type" value="Genomic_DNA"/>
</dbReference>
<proteinExistence type="inferred from homology"/>
<protein>
    <submittedName>
        <fullName evidence="8">Histone chaperone ASF1</fullName>
    </submittedName>
</protein>
<evidence type="ECO:0000256" key="7">
    <source>
        <dbReference type="SAM" id="MobiDB-lite"/>
    </source>
</evidence>
<evidence type="ECO:0000313" key="8">
    <source>
        <dbReference type="EMBL" id="PXF41937.1"/>
    </source>
</evidence>
<feature type="region of interest" description="Disordered" evidence="7">
    <location>
        <begin position="153"/>
        <end position="187"/>
    </location>
</feature>
<dbReference type="PANTHER" id="PTHR12040">
    <property type="entry name" value="ANTI-SILENCING PROTEIN 1"/>
    <property type="match status" value="1"/>
</dbReference>
<evidence type="ECO:0000256" key="5">
    <source>
        <dbReference type="ARBA" id="ARBA00023186"/>
    </source>
</evidence>
<comment type="caution">
    <text evidence="8">The sequence shown here is derived from an EMBL/GenBank/DDBJ whole genome shotgun (WGS) entry which is preliminary data.</text>
</comment>
<dbReference type="InterPro" id="IPR006818">
    <property type="entry name" value="ASF1-like"/>
</dbReference>
<evidence type="ECO:0000256" key="1">
    <source>
        <dbReference type="ARBA" id="ARBA00004123"/>
    </source>
</evidence>
<name>A0A2V3IIM9_9FLOR</name>
<evidence type="ECO:0000256" key="4">
    <source>
        <dbReference type="ARBA" id="ARBA00023163"/>
    </source>
</evidence>
<accession>A0A2V3IIM9</accession>
<evidence type="ECO:0000256" key="2">
    <source>
        <dbReference type="ARBA" id="ARBA00006051"/>
    </source>
</evidence>
<keyword evidence="6" id="KW-0539">Nucleus</keyword>
<evidence type="ECO:0000256" key="3">
    <source>
        <dbReference type="ARBA" id="ARBA00023015"/>
    </source>
</evidence>
<comment type="similarity">
    <text evidence="2">Belongs to the ASF1 family.</text>
</comment>
<dbReference type="GO" id="GO:0000785">
    <property type="term" value="C:chromatin"/>
    <property type="evidence" value="ECO:0007669"/>
    <property type="project" value="TreeGrafter"/>
</dbReference>
<gene>
    <name evidence="8" type="ORF">BWQ96_08347</name>
</gene>
<dbReference type="AlphaFoldDB" id="A0A2V3IIM9"/>
<dbReference type="STRING" id="448386.A0A2V3IIM9"/>
<dbReference type="Proteomes" id="UP000247409">
    <property type="component" value="Unassembled WGS sequence"/>
</dbReference>
<dbReference type="OrthoDB" id="29755at2759"/>
<keyword evidence="3" id="KW-0805">Transcription regulation</keyword>
<dbReference type="Pfam" id="PF04729">
    <property type="entry name" value="ASF1_hist_chap"/>
    <property type="match status" value="1"/>
</dbReference>
<reference evidence="8 9" key="1">
    <citation type="journal article" date="2018" name="Mol. Biol. Evol.">
        <title>Analysis of the draft genome of the red seaweed Gracilariopsis chorda provides insights into genome size evolution in Rhodophyta.</title>
        <authorList>
            <person name="Lee J."/>
            <person name="Yang E.C."/>
            <person name="Graf L."/>
            <person name="Yang J.H."/>
            <person name="Qiu H."/>
            <person name="Zel Zion U."/>
            <person name="Chan C.X."/>
            <person name="Stephens T.G."/>
            <person name="Weber A.P.M."/>
            <person name="Boo G.H."/>
            <person name="Boo S.M."/>
            <person name="Kim K.M."/>
            <person name="Shin Y."/>
            <person name="Jung M."/>
            <person name="Lee S.J."/>
            <person name="Yim H.S."/>
            <person name="Lee J.H."/>
            <person name="Bhattacharya D."/>
            <person name="Yoon H.S."/>
        </authorList>
    </citation>
    <scope>NUCLEOTIDE SEQUENCE [LARGE SCALE GENOMIC DNA]</scope>
    <source>
        <strain evidence="8 9">SKKU-2015</strain>
        <tissue evidence="8">Whole body</tissue>
    </source>
</reference>
<keyword evidence="9" id="KW-1185">Reference proteome</keyword>
<comment type="subcellular location">
    <subcellularLocation>
        <location evidence="1">Nucleus</location>
    </subcellularLocation>
</comment>
<dbReference type="Gene3D" id="2.60.40.1490">
    <property type="entry name" value="Histone chaperone ASF1-like"/>
    <property type="match status" value="1"/>
</dbReference>
<dbReference type="SUPFAM" id="SSF101546">
    <property type="entry name" value="ASF1-like"/>
    <property type="match status" value="1"/>
</dbReference>
<sequence length="187" mass="20818">MAAVDIFDVKVLDNPAPYTNPLQFEITYDVRETLKEDIEWKVIYVGSAEDESHDQELDAVLLPADNTGRFMFVLQVDSPNPSLIPDSDVLGVTIVLLTCSYNGAEFIRVGYYVSNQYTDADLHENPPPKPLVNKIQRTIAAHEPRVTKFPHKFDFREPKTGTPAEPELSTDGSHFATGVANQQANLA</sequence>
<dbReference type="GO" id="GO:0005634">
    <property type="term" value="C:nucleus"/>
    <property type="evidence" value="ECO:0007669"/>
    <property type="project" value="UniProtKB-SubCell"/>
</dbReference>
<dbReference type="PANTHER" id="PTHR12040:SF0">
    <property type="entry name" value="HISTONE CHAPERONE ASF1"/>
    <property type="match status" value="1"/>
</dbReference>
<dbReference type="GO" id="GO:0042393">
    <property type="term" value="F:histone binding"/>
    <property type="evidence" value="ECO:0007669"/>
    <property type="project" value="TreeGrafter"/>
</dbReference>
<dbReference type="GO" id="GO:0006335">
    <property type="term" value="P:DNA replication-dependent chromatin assembly"/>
    <property type="evidence" value="ECO:0007669"/>
    <property type="project" value="TreeGrafter"/>
</dbReference>
<keyword evidence="5" id="KW-0143">Chaperone</keyword>
<keyword evidence="4" id="KW-0804">Transcription</keyword>
<dbReference type="InterPro" id="IPR036747">
    <property type="entry name" value="ASF1-like_sf"/>
</dbReference>
<evidence type="ECO:0000256" key="6">
    <source>
        <dbReference type="ARBA" id="ARBA00023242"/>
    </source>
</evidence>
<organism evidence="8 9">
    <name type="scientific">Gracilariopsis chorda</name>
    <dbReference type="NCBI Taxonomy" id="448386"/>
    <lineage>
        <taxon>Eukaryota</taxon>
        <taxon>Rhodophyta</taxon>
        <taxon>Florideophyceae</taxon>
        <taxon>Rhodymeniophycidae</taxon>
        <taxon>Gracilariales</taxon>
        <taxon>Gracilariaceae</taxon>
        <taxon>Gracilariopsis</taxon>
    </lineage>
</organism>